<evidence type="ECO:0000313" key="3">
    <source>
        <dbReference type="Proteomes" id="UP001430953"/>
    </source>
</evidence>
<reference evidence="2 3" key="1">
    <citation type="submission" date="2023-03" db="EMBL/GenBank/DDBJ databases">
        <title>High recombination rates correlate with genetic variation in Cardiocondyla obscurior ants.</title>
        <authorList>
            <person name="Errbii M."/>
        </authorList>
    </citation>
    <scope>NUCLEOTIDE SEQUENCE [LARGE SCALE GENOMIC DNA]</scope>
    <source>
        <strain evidence="2">Alpha-2009</strain>
        <tissue evidence="2">Whole body</tissue>
    </source>
</reference>
<dbReference type="Proteomes" id="UP001430953">
    <property type="component" value="Unassembled WGS sequence"/>
</dbReference>
<accession>A0AAW2FIY6</accession>
<name>A0AAW2FIY6_9HYME</name>
<protein>
    <submittedName>
        <fullName evidence="2">Uncharacterized protein</fullName>
    </submittedName>
</protein>
<evidence type="ECO:0000256" key="1">
    <source>
        <dbReference type="SAM" id="MobiDB-lite"/>
    </source>
</evidence>
<comment type="caution">
    <text evidence="2">The sequence shown here is derived from an EMBL/GenBank/DDBJ whole genome shotgun (WGS) entry which is preliminary data.</text>
</comment>
<evidence type="ECO:0000313" key="2">
    <source>
        <dbReference type="EMBL" id="KAL0115030.1"/>
    </source>
</evidence>
<dbReference type="AlphaFoldDB" id="A0AAW2FIY6"/>
<feature type="compositionally biased region" description="Basic and acidic residues" evidence="1">
    <location>
        <begin position="92"/>
        <end position="102"/>
    </location>
</feature>
<organism evidence="2 3">
    <name type="scientific">Cardiocondyla obscurior</name>
    <dbReference type="NCBI Taxonomy" id="286306"/>
    <lineage>
        <taxon>Eukaryota</taxon>
        <taxon>Metazoa</taxon>
        <taxon>Ecdysozoa</taxon>
        <taxon>Arthropoda</taxon>
        <taxon>Hexapoda</taxon>
        <taxon>Insecta</taxon>
        <taxon>Pterygota</taxon>
        <taxon>Neoptera</taxon>
        <taxon>Endopterygota</taxon>
        <taxon>Hymenoptera</taxon>
        <taxon>Apocrita</taxon>
        <taxon>Aculeata</taxon>
        <taxon>Formicoidea</taxon>
        <taxon>Formicidae</taxon>
        <taxon>Myrmicinae</taxon>
        <taxon>Cardiocondyla</taxon>
    </lineage>
</organism>
<keyword evidence="3" id="KW-1185">Reference proteome</keyword>
<gene>
    <name evidence="2" type="ORF">PUN28_010530</name>
</gene>
<sequence length="102" mass="12089">MRDVIEMRGPKLRVNCEETRRLIILRVLCDMFARINREFSIYLLDILRVQSHRCATKECRGTIIRRSANIADASTYPRHMSVTQMSPRARRVSRDRLIKTKQ</sequence>
<dbReference type="EMBL" id="JADYXP020000010">
    <property type="protein sequence ID" value="KAL0115030.1"/>
    <property type="molecule type" value="Genomic_DNA"/>
</dbReference>
<feature type="region of interest" description="Disordered" evidence="1">
    <location>
        <begin position="83"/>
        <end position="102"/>
    </location>
</feature>
<proteinExistence type="predicted"/>